<proteinExistence type="inferred from homology"/>
<dbReference type="GO" id="GO:0006412">
    <property type="term" value="P:translation"/>
    <property type="evidence" value="ECO:0007669"/>
    <property type="project" value="InterPro"/>
</dbReference>
<dbReference type="InterPro" id="IPR005706">
    <property type="entry name" value="Ribosomal_uS2_bac/mit/plastid"/>
</dbReference>
<sequence>MTPVVTMKQLLDAGVHFGHQTRRWNPKMKRFIHGDRGGIYLIDLHQTLSGIEKSYTFVRDLVADGGTVLFIGTKKQAQDPIQSHALNCGMPYINQRWLGGMLTNFETISKRVQKMKEYQHMRDTGEFELMPKKEALLLSRELEKLERNLNGIRNMERLPDVVFILDTKKEDIAVTEANKLKIPVVAVVDTNCDPDIIQYVIPGNDDAIRSGDLLTRVIADAVLEGRLMRSKTHPEAAKPAKRERSAEEAAEYRNQQDRARVEATAKAAATDARLLSANEEALESDAQAGLIAVEPEIQGSDTSGVAAAGEIVPDQPARVTPEAEAEEPAAEGAPETETN</sequence>
<evidence type="ECO:0000313" key="5">
    <source>
        <dbReference type="EMBL" id="CAB4694849.1"/>
    </source>
</evidence>
<evidence type="ECO:0000313" key="6">
    <source>
        <dbReference type="EMBL" id="CAB4809417.1"/>
    </source>
</evidence>
<dbReference type="EMBL" id="CAEZXS010000056">
    <property type="protein sequence ID" value="CAB4694849.1"/>
    <property type="molecule type" value="Genomic_DNA"/>
</dbReference>
<comment type="similarity">
    <text evidence="1">Belongs to the universal ribosomal protein uS2 family.</text>
</comment>
<name>A0A6J7UQD9_9ZZZZ</name>
<dbReference type="GO" id="GO:0022627">
    <property type="term" value="C:cytosolic small ribosomal subunit"/>
    <property type="evidence" value="ECO:0007669"/>
    <property type="project" value="TreeGrafter"/>
</dbReference>
<evidence type="ECO:0000256" key="4">
    <source>
        <dbReference type="SAM" id="MobiDB-lite"/>
    </source>
</evidence>
<protein>
    <submittedName>
        <fullName evidence="9">Unannotated protein</fullName>
    </submittedName>
</protein>
<dbReference type="Gene3D" id="3.40.50.10490">
    <property type="entry name" value="Glucose-6-phosphate isomerase like protein, domain 1"/>
    <property type="match status" value="1"/>
</dbReference>
<feature type="compositionally biased region" description="Low complexity" evidence="4">
    <location>
        <begin position="330"/>
        <end position="339"/>
    </location>
</feature>
<feature type="region of interest" description="Disordered" evidence="4">
    <location>
        <begin position="230"/>
        <end position="264"/>
    </location>
</feature>
<dbReference type="PROSITE" id="PS00963">
    <property type="entry name" value="RIBOSOMAL_S2_2"/>
    <property type="match status" value="1"/>
</dbReference>
<evidence type="ECO:0000256" key="1">
    <source>
        <dbReference type="ARBA" id="ARBA00006242"/>
    </source>
</evidence>
<keyword evidence="2" id="KW-0689">Ribosomal protein</keyword>
<dbReference type="FunFam" id="1.10.287.610:FF:000001">
    <property type="entry name" value="30S ribosomal protein S2"/>
    <property type="match status" value="1"/>
</dbReference>
<dbReference type="EMBL" id="CAFBOG010000090">
    <property type="protein sequence ID" value="CAB4981860.1"/>
    <property type="molecule type" value="Genomic_DNA"/>
</dbReference>
<dbReference type="Gene3D" id="1.10.287.610">
    <property type="entry name" value="Helix hairpin bin"/>
    <property type="match status" value="1"/>
</dbReference>
<dbReference type="HAMAP" id="MF_00291_B">
    <property type="entry name" value="Ribosomal_uS2_B"/>
    <property type="match status" value="1"/>
</dbReference>
<reference evidence="9" key="1">
    <citation type="submission" date="2020-05" db="EMBL/GenBank/DDBJ databases">
        <authorList>
            <person name="Chiriac C."/>
            <person name="Salcher M."/>
            <person name="Ghai R."/>
            <person name="Kavagutti S V."/>
        </authorList>
    </citation>
    <scope>NUCLEOTIDE SEQUENCE</scope>
</reference>
<dbReference type="InterPro" id="IPR018130">
    <property type="entry name" value="Ribosomal_uS2_CS"/>
</dbReference>
<dbReference type="InterPro" id="IPR023591">
    <property type="entry name" value="Ribosomal_uS2_flav_dom_sf"/>
</dbReference>
<dbReference type="PANTHER" id="PTHR12534">
    <property type="entry name" value="30S RIBOSOMAL PROTEIN S2 PROKARYOTIC AND ORGANELLAR"/>
    <property type="match status" value="1"/>
</dbReference>
<evidence type="ECO:0000313" key="7">
    <source>
        <dbReference type="EMBL" id="CAB4981860.1"/>
    </source>
</evidence>
<dbReference type="CDD" id="cd01425">
    <property type="entry name" value="RPS2"/>
    <property type="match status" value="1"/>
</dbReference>
<dbReference type="PROSITE" id="PS00962">
    <property type="entry name" value="RIBOSOMAL_S2_1"/>
    <property type="match status" value="1"/>
</dbReference>
<evidence type="ECO:0000313" key="9">
    <source>
        <dbReference type="EMBL" id="CAB5068129.1"/>
    </source>
</evidence>
<feature type="region of interest" description="Disordered" evidence="4">
    <location>
        <begin position="300"/>
        <end position="339"/>
    </location>
</feature>
<dbReference type="GO" id="GO:0003735">
    <property type="term" value="F:structural constituent of ribosome"/>
    <property type="evidence" value="ECO:0007669"/>
    <property type="project" value="InterPro"/>
</dbReference>
<dbReference type="PANTHER" id="PTHR12534:SF0">
    <property type="entry name" value="SMALL RIBOSOMAL SUBUNIT PROTEIN US2M"/>
    <property type="match status" value="1"/>
</dbReference>
<accession>A0A6J7UQD9</accession>
<evidence type="ECO:0000256" key="2">
    <source>
        <dbReference type="ARBA" id="ARBA00022980"/>
    </source>
</evidence>
<dbReference type="SUPFAM" id="SSF52313">
    <property type="entry name" value="Ribosomal protein S2"/>
    <property type="match status" value="1"/>
</dbReference>
<evidence type="ECO:0000256" key="3">
    <source>
        <dbReference type="ARBA" id="ARBA00023274"/>
    </source>
</evidence>
<feature type="compositionally biased region" description="Basic and acidic residues" evidence="4">
    <location>
        <begin position="232"/>
        <end position="263"/>
    </location>
</feature>
<dbReference type="Pfam" id="PF00318">
    <property type="entry name" value="Ribosomal_S2"/>
    <property type="match status" value="1"/>
</dbReference>
<evidence type="ECO:0000313" key="8">
    <source>
        <dbReference type="EMBL" id="CAB5036289.1"/>
    </source>
</evidence>
<dbReference type="PRINTS" id="PR00395">
    <property type="entry name" value="RIBOSOMALS2"/>
</dbReference>
<keyword evidence="3" id="KW-0687">Ribonucleoprotein</keyword>
<dbReference type="EMBL" id="CAFBPW010000144">
    <property type="protein sequence ID" value="CAB5036289.1"/>
    <property type="molecule type" value="Genomic_DNA"/>
</dbReference>
<dbReference type="InterPro" id="IPR001865">
    <property type="entry name" value="Ribosomal_uS2"/>
</dbReference>
<dbReference type="EMBL" id="CAFBQW010000171">
    <property type="protein sequence ID" value="CAB5068129.1"/>
    <property type="molecule type" value="Genomic_DNA"/>
</dbReference>
<organism evidence="9">
    <name type="scientific">freshwater metagenome</name>
    <dbReference type="NCBI Taxonomy" id="449393"/>
    <lineage>
        <taxon>unclassified sequences</taxon>
        <taxon>metagenomes</taxon>
        <taxon>ecological metagenomes</taxon>
    </lineage>
</organism>
<gene>
    <name evidence="5" type="ORF">UFOPK2582_00622</name>
    <name evidence="6" type="ORF">UFOPK3046_01047</name>
    <name evidence="7" type="ORF">UFOPK3914_01068</name>
    <name evidence="8" type="ORF">UFOPK4173_01222</name>
    <name evidence="9" type="ORF">UFOPK4354_01404</name>
</gene>
<dbReference type="NCBIfam" id="TIGR01011">
    <property type="entry name" value="rpsB_bact"/>
    <property type="match status" value="1"/>
</dbReference>
<dbReference type="AlphaFoldDB" id="A0A6J7UQD9"/>
<dbReference type="EMBL" id="CAFAAQ010000086">
    <property type="protein sequence ID" value="CAB4809417.1"/>
    <property type="molecule type" value="Genomic_DNA"/>
</dbReference>